<organism evidence="2 3">
    <name type="scientific">Cucumis melo</name>
    <name type="common">Muskmelon</name>
    <dbReference type="NCBI Taxonomy" id="3656"/>
    <lineage>
        <taxon>Eukaryota</taxon>
        <taxon>Viridiplantae</taxon>
        <taxon>Streptophyta</taxon>
        <taxon>Embryophyta</taxon>
        <taxon>Tracheophyta</taxon>
        <taxon>Spermatophyta</taxon>
        <taxon>Magnoliopsida</taxon>
        <taxon>eudicotyledons</taxon>
        <taxon>Gunneridae</taxon>
        <taxon>Pentapetalae</taxon>
        <taxon>rosids</taxon>
        <taxon>fabids</taxon>
        <taxon>Cucurbitales</taxon>
        <taxon>Cucurbitaceae</taxon>
        <taxon>Benincaseae</taxon>
        <taxon>Cucumis</taxon>
    </lineage>
</organism>
<dbReference type="InterPro" id="IPR007527">
    <property type="entry name" value="Znf_SWIM"/>
</dbReference>
<name>A0ABM3KBL3_CUCME</name>
<proteinExistence type="predicted"/>
<dbReference type="Proteomes" id="UP001652600">
    <property type="component" value="Chromosome 11"/>
</dbReference>
<feature type="domain" description="SWIM-type" evidence="1">
    <location>
        <begin position="118"/>
        <end position="136"/>
    </location>
</feature>
<sequence length="136" mass="15891">MESIYPTIRDYLSNDGFEKWSQAYSHRRRYRMMTSNYAKSIDLVFKDLRELPLATMLSSIKNVLHSGFMDEIEIAIDLFLSHIDTDILLSVDPISMIEYKVTDENQQFIVKLNVGYYSCRVWDVEEIPCSHALAIL</sequence>
<evidence type="ECO:0000259" key="1">
    <source>
        <dbReference type="Pfam" id="PF04434"/>
    </source>
</evidence>
<evidence type="ECO:0000313" key="2">
    <source>
        <dbReference type="Proteomes" id="UP001652600"/>
    </source>
</evidence>
<keyword evidence="2" id="KW-1185">Reference proteome</keyword>
<dbReference type="GeneID" id="127143920"/>
<accession>A0ABM3KBL3</accession>
<evidence type="ECO:0000313" key="3">
    <source>
        <dbReference type="RefSeq" id="XP_050935177.1"/>
    </source>
</evidence>
<dbReference type="RefSeq" id="XP_050935177.1">
    <property type="nucleotide sequence ID" value="XM_051079220.1"/>
</dbReference>
<reference evidence="3" key="1">
    <citation type="submission" date="2025-08" db="UniProtKB">
        <authorList>
            <consortium name="RefSeq"/>
        </authorList>
    </citation>
    <scope>IDENTIFICATION</scope>
    <source>
        <tissue evidence="3">Stem</tissue>
    </source>
</reference>
<protein>
    <submittedName>
        <fullName evidence="3">Uncharacterized protein LOC127143920</fullName>
    </submittedName>
</protein>
<gene>
    <name evidence="3" type="primary">LOC127143920</name>
</gene>
<dbReference type="Pfam" id="PF04434">
    <property type="entry name" value="SWIM"/>
    <property type="match status" value="1"/>
</dbReference>